<organism evidence="1 2">
    <name type="scientific">Aspergillus ibericus CBS 121593</name>
    <dbReference type="NCBI Taxonomy" id="1448316"/>
    <lineage>
        <taxon>Eukaryota</taxon>
        <taxon>Fungi</taxon>
        <taxon>Dikarya</taxon>
        <taxon>Ascomycota</taxon>
        <taxon>Pezizomycotina</taxon>
        <taxon>Eurotiomycetes</taxon>
        <taxon>Eurotiomycetidae</taxon>
        <taxon>Eurotiales</taxon>
        <taxon>Aspergillaceae</taxon>
        <taxon>Aspergillus</taxon>
        <taxon>Aspergillus subgen. Circumdati</taxon>
    </lineage>
</organism>
<dbReference type="PANTHER" id="PTHR38797">
    <property type="entry name" value="NUCLEAR PORE COMPLEX PROTEIN NUP85-RELATED"/>
    <property type="match status" value="1"/>
</dbReference>
<keyword evidence="2" id="KW-1185">Reference proteome</keyword>
<protein>
    <submittedName>
        <fullName evidence="1">Uncharacterized protein</fullName>
    </submittedName>
</protein>
<evidence type="ECO:0000313" key="2">
    <source>
        <dbReference type="Proteomes" id="UP000249402"/>
    </source>
</evidence>
<evidence type="ECO:0000313" key="1">
    <source>
        <dbReference type="EMBL" id="RAK98467.1"/>
    </source>
</evidence>
<dbReference type="PANTHER" id="PTHR38797:SF6">
    <property type="match status" value="1"/>
</dbReference>
<dbReference type="EMBL" id="KZ824453">
    <property type="protein sequence ID" value="RAK98467.1"/>
    <property type="molecule type" value="Genomic_DNA"/>
</dbReference>
<dbReference type="InterPro" id="IPR022085">
    <property type="entry name" value="OpdG"/>
</dbReference>
<accession>A0A395GUW0</accession>
<proteinExistence type="predicted"/>
<dbReference type="AlphaFoldDB" id="A0A395GUW0"/>
<sequence length="280" mass="32521">MEDFYEDLPERPEWQIIAELIKNPDFPPAEAVQRLLRAREVLHQEEQTPPSEIDGNHTWFTMFPLVELASLTPAAQQQKIIEFVAQLQRIKLIDPATGQQPTAVDLKLWTDLPYLSVYLADRYGFRYRRSQDDQKADEDLQTELEYPPSAVQEWENRNAFMAQLTAAADELGHPMDFSLYGLYSCREAFEDDEARVEEAVRAACIWYMYAGQRMWENCQVQRMFGDDDDPGPPRRFDMDRWGLWKDGLKAAQVGFRRASTLEMIRKALVEVEKAECGSKD</sequence>
<dbReference type="VEuPathDB" id="FungiDB:BO80DRAFT_427305"/>
<dbReference type="Pfam" id="PF12311">
    <property type="entry name" value="DUF3632"/>
    <property type="match status" value="1"/>
</dbReference>
<gene>
    <name evidence="1" type="ORF">BO80DRAFT_427305</name>
</gene>
<name>A0A395GUW0_9EURO</name>
<dbReference type="Proteomes" id="UP000249402">
    <property type="component" value="Unassembled WGS sequence"/>
</dbReference>
<dbReference type="OrthoDB" id="3350591at2759"/>
<dbReference type="GeneID" id="37224838"/>
<dbReference type="InterPro" id="IPR053204">
    <property type="entry name" value="Oxopyrrolidines_Biosynth-assoc"/>
</dbReference>
<reference evidence="1 2" key="1">
    <citation type="submission" date="2018-02" db="EMBL/GenBank/DDBJ databases">
        <title>The genomes of Aspergillus section Nigri reveals drivers in fungal speciation.</title>
        <authorList>
            <consortium name="DOE Joint Genome Institute"/>
            <person name="Vesth T.C."/>
            <person name="Nybo J."/>
            <person name="Theobald S."/>
            <person name="Brandl J."/>
            <person name="Frisvad J.C."/>
            <person name="Nielsen K.F."/>
            <person name="Lyhne E.K."/>
            <person name="Kogle M.E."/>
            <person name="Kuo A."/>
            <person name="Riley R."/>
            <person name="Clum A."/>
            <person name="Nolan M."/>
            <person name="Lipzen A."/>
            <person name="Salamov A."/>
            <person name="Henrissat B."/>
            <person name="Wiebenga A."/>
            <person name="De vries R.P."/>
            <person name="Grigoriev I.V."/>
            <person name="Mortensen U.H."/>
            <person name="Andersen M.R."/>
            <person name="Baker S.E."/>
        </authorList>
    </citation>
    <scope>NUCLEOTIDE SEQUENCE [LARGE SCALE GENOMIC DNA]</scope>
    <source>
        <strain evidence="1 2">CBS 121593</strain>
    </source>
</reference>
<dbReference type="RefSeq" id="XP_025572795.1">
    <property type="nucleotide sequence ID" value="XM_025719973.1"/>
</dbReference>
<dbReference type="STRING" id="1448316.A0A395GUW0"/>